<keyword evidence="2" id="KW-1185">Reference proteome</keyword>
<gene>
    <name evidence="1" type="ORF">BOTBODRAFT_105623</name>
</gene>
<feature type="non-terminal residue" evidence="1">
    <location>
        <position position="1"/>
    </location>
</feature>
<name>A0A067N0I3_BOTB1</name>
<protein>
    <submittedName>
        <fullName evidence="1">Uncharacterized protein</fullName>
    </submittedName>
</protein>
<evidence type="ECO:0000313" key="2">
    <source>
        <dbReference type="Proteomes" id="UP000027195"/>
    </source>
</evidence>
<reference evidence="2" key="1">
    <citation type="journal article" date="2014" name="Proc. Natl. Acad. Sci. U.S.A.">
        <title>Extensive sampling of basidiomycete genomes demonstrates inadequacy of the white-rot/brown-rot paradigm for wood decay fungi.</title>
        <authorList>
            <person name="Riley R."/>
            <person name="Salamov A.A."/>
            <person name="Brown D.W."/>
            <person name="Nagy L.G."/>
            <person name="Floudas D."/>
            <person name="Held B.W."/>
            <person name="Levasseur A."/>
            <person name="Lombard V."/>
            <person name="Morin E."/>
            <person name="Otillar R."/>
            <person name="Lindquist E.A."/>
            <person name="Sun H."/>
            <person name="LaButti K.M."/>
            <person name="Schmutz J."/>
            <person name="Jabbour D."/>
            <person name="Luo H."/>
            <person name="Baker S.E."/>
            <person name="Pisabarro A.G."/>
            <person name="Walton J.D."/>
            <person name="Blanchette R.A."/>
            <person name="Henrissat B."/>
            <person name="Martin F."/>
            <person name="Cullen D."/>
            <person name="Hibbett D.S."/>
            <person name="Grigoriev I.V."/>
        </authorList>
    </citation>
    <scope>NUCLEOTIDE SEQUENCE [LARGE SCALE GENOMIC DNA]</scope>
    <source>
        <strain evidence="2">FD-172 SS1</strain>
    </source>
</reference>
<organism evidence="1 2">
    <name type="scientific">Botryobasidium botryosum (strain FD-172 SS1)</name>
    <dbReference type="NCBI Taxonomy" id="930990"/>
    <lineage>
        <taxon>Eukaryota</taxon>
        <taxon>Fungi</taxon>
        <taxon>Dikarya</taxon>
        <taxon>Basidiomycota</taxon>
        <taxon>Agaricomycotina</taxon>
        <taxon>Agaricomycetes</taxon>
        <taxon>Cantharellales</taxon>
        <taxon>Botryobasidiaceae</taxon>
        <taxon>Botryobasidium</taxon>
    </lineage>
</organism>
<sequence>NNFEHSCALIEWFTVDGMSPDEDTGLWVVRPDHAPDGSCKVSVVSLGSILRNTHLMPVFGHEPLPAGFHFLYTLDSFSSFFVDKYIDYHANLIAF</sequence>
<dbReference type="AlphaFoldDB" id="A0A067N0I3"/>
<proteinExistence type="predicted"/>
<evidence type="ECO:0000313" key="1">
    <source>
        <dbReference type="EMBL" id="KDQ17677.1"/>
    </source>
</evidence>
<dbReference type="OrthoDB" id="3187773at2759"/>
<dbReference type="EMBL" id="KL198023">
    <property type="protein sequence ID" value="KDQ17677.1"/>
    <property type="molecule type" value="Genomic_DNA"/>
</dbReference>
<dbReference type="STRING" id="930990.A0A067N0I3"/>
<dbReference type="Proteomes" id="UP000027195">
    <property type="component" value="Unassembled WGS sequence"/>
</dbReference>
<dbReference type="HOGENOM" id="CLU_006344_16_2_1"/>
<dbReference type="InParanoid" id="A0A067N0I3"/>
<accession>A0A067N0I3</accession>